<keyword evidence="6" id="KW-0408">Iron</keyword>
<dbReference type="GO" id="GO:0046872">
    <property type="term" value="F:metal ion binding"/>
    <property type="evidence" value="ECO:0007669"/>
    <property type="project" value="UniProtKB-KW"/>
</dbReference>
<dbReference type="Gene3D" id="1.10.599.10">
    <property type="entry name" value="Aldehyde Ferredoxin Oxidoreductase Protein, subunit A, domain 3"/>
    <property type="match status" value="1"/>
</dbReference>
<comment type="cofactor">
    <cofactor evidence="8">
        <name>tungstopterin</name>
        <dbReference type="ChEBI" id="CHEBI:30402"/>
    </cofactor>
</comment>
<dbReference type="PANTHER" id="PTHR30038">
    <property type="entry name" value="ALDEHYDE FERREDOXIN OXIDOREDUCTASE"/>
    <property type="match status" value="1"/>
</dbReference>
<dbReference type="InterPro" id="IPR036021">
    <property type="entry name" value="Tungsten_al_ferr_oxy-like_C"/>
</dbReference>
<evidence type="ECO:0000256" key="7">
    <source>
        <dbReference type="ARBA" id="ARBA00023014"/>
    </source>
</evidence>
<dbReference type="Gene3D" id="1.10.569.10">
    <property type="entry name" value="Aldehyde Ferredoxin Oxidoreductase Protein, subunit A, domain 2"/>
    <property type="match status" value="1"/>
</dbReference>
<evidence type="ECO:0000256" key="4">
    <source>
        <dbReference type="ARBA" id="ARBA00022723"/>
    </source>
</evidence>
<name>A0A398E3N5_9BACT</name>
<evidence type="ECO:0000256" key="3">
    <source>
        <dbReference type="ARBA" id="ARBA00022485"/>
    </source>
</evidence>
<proteinExistence type="inferred from homology"/>
<dbReference type="PANTHER" id="PTHR30038:SF0">
    <property type="entry name" value="TUNGSTEN-CONTAINING ALDEHYDE FERREDOXIN OXIDOREDUCTASE"/>
    <property type="match status" value="1"/>
</dbReference>
<protein>
    <submittedName>
        <fullName evidence="10">Aldehyde ferredoxin oxidoreductase</fullName>
    </submittedName>
</protein>
<accession>A0A398E3N5</accession>
<keyword evidence="11" id="KW-1185">Reference proteome</keyword>
<comment type="similarity">
    <text evidence="2">Belongs to the AOR/FOR family.</text>
</comment>
<dbReference type="InterPro" id="IPR036503">
    <property type="entry name" value="Ald_Fedxn_OxRdtase_N_sf"/>
</dbReference>
<dbReference type="OrthoDB" id="9763894at2"/>
<comment type="cofactor">
    <cofactor evidence="1">
        <name>[4Fe-4S] cluster</name>
        <dbReference type="ChEBI" id="CHEBI:49883"/>
    </cofactor>
</comment>
<keyword evidence="4" id="KW-0479">Metal-binding</keyword>
<dbReference type="InterPro" id="IPR051919">
    <property type="entry name" value="W-dependent_AOR"/>
</dbReference>
<evidence type="ECO:0000256" key="6">
    <source>
        <dbReference type="ARBA" id="ARBA00023004"/>
    </source>
</evidence>
<evidence type="ECO:0000256" key="1">
    <source>
        <dbReference type="ARBA" id="ARBA00001966"/>
    </source>
</evidence>
<dbReference type="InterPro" id="IPR013983">
    <property type="entry name" value="Ald_Fedxn_OxRdtase_N"/>
</dbReference>
<evidence type="ECO:0000256" key="5">
    <source>
        <dbReference type="ARBA" id="ARBA00023002"/>
    </source>
</evidence>
<evidence type="ECO:0000313" key="10">
    <source>
        <dbReference type="EMBL" id="RIE17241.1"/>
    </source>
</evidence>
<dbReference type="InterPro" id="IPR013984">
    <property type="entry name" value="Ald_Fedxn_OxRdtase_dom2"/>
</dbReference>
<dbReference type="InterPro" id="IPR001203">
    <property type="entry name" value="OxRdtase_Ald_Fedxn_C"/>
</dbReference>
<dbReference type="InterPro" id="IPR013985">
    <property type="entry name" value="Ald_Fedxn_OxRdtase_dom3"/>
</dbReference>
<dbReference type="GO" id="GO:0016625">
    <property type="term" value="F:oxidoreductase activity, acting on the aldehyde or oxo group of donors, iron-sulfur protein as acceptor"/>
    <property type="evidence" value="ECO:0007669"/>
    <property type="project" value="InterPro"/>
</dbReference>
<feature type="domain" description="Aldehyde ferredoxin oxidoreductase N-terminal" evidence="9">
    <location>
        <begin position="46"/>
        <end position="250"/>
    </location>
</feature>
<dbReference type="Proteomes" id="UP000266113">
    <property type="component" value="Unassembled WGS sequence"/>
</dbReference>
<evidence type="ECO:0000256" key="2">
    <source>
        <dbReference type="ARBA" id="ARBA00011032"/>
    </source>
</evidence>
<gene>
    <name evidence="10" type="ORF">SMC1_02675</name>
</gene>
<keyword evidence="7" id="KW-0411">Iron-sulfur</keyword>
<dbReference type="SUPFAM" id="SSF56228">
    <property type="entry name" value="Aldehyde ferredoxin oxidoreductase, N-terminal domain"/>
    <property type="match status" value="1"/>
</dbReference>
<keyword evidence="3" id="KW-0004">4Fe-4S</keyword>
<dbReference type="EMBL" id="QXIY01000009">
    <property type="protein sequence ID" value="RIE17241.1"/>
    <property type="molecule type" value="Genomic_DNA"/>
</dbReference>
<dbReference type="Pfam" id="PF02730">
    <property type="entry name" value="AFOR_N"/>
    <property type="match status" value="1"/>
</dbReference>
<evidence type="ECO:0000313" key="11">
    <source>
        <dbReference type="Proteomes" id="UP000266113"/>
    </source>
</evidence>
<keyword evidence="5" id="KW-0560">Oxidoreductase</keyword>
<dbReference type="AlphaFoldDB" id="A0A398E3N5"/>
<dbReference type="GO" id="GO:0009055">
    <property type="term" value="F:electron transfer activity"/>
    <property type="evidence" value="ECO:0007669"/>
    <property type="project" value="InterPro"/>
</dbReference>
<dbReference type="GO" id="GO:0051539">
    <property type="term" value="F:4 iron, 4 sulfur cluster binding"/>
    <property type="evidence" value="ECO:0007669"/>
    <property type="project" value="UniProtKB-KW"/>
</dbReference>
<dbReference type="SMART" id="SM00790">
    <property type="entry name" value="AFOR_N"/>
    <property type="match status" value="1"/>
</dbReference>
<evidence type="ECO:0000259" key="9">
    <source>
        <dbReference type="SMART" id="SM00790"/>
    </source>
</evidence>
<comment type="caution">
    <text evidence="10">The sequence shown here is derived from an EMBL/GenBank/DDBJ whole genome shotgun (WGS) entry which is preliminary data.</text>
</comment>
<dbReference type="Gene3D" id="3.60.9.10">
    <property type="entry name" value="Aldehyde ferredoxin oxidoreductase, N-terminal domain"/>
    <property type="match status" value="1"/>
</dbReference>
<reference evidence="10 11" key="1">
    <citation type="submission" date="2018-09" db="EMBL/GenBank/DDBJ databases">
        <title>Discovery and Ecogenomic Context for Candidatus Cryosericales, a Global Caldiserica Order Active in Thawing Permafrost.</title>
        <authorList>
            <person name="Martinez M.A."/>
            <person name="Woodcroft B.J."/>
            <person name="Ignacio Espinoza J.C."/>
            <person name="Zayed A."/>
            <person name="Singleton C.M."/>
            <person name="Boyd J."/>
            <person name="Li Y.-F."/>
            <person name="Purvine S."/>
            <person name="Maughan H."/>
            <person name="Hodgkins S.B."/>
            <person name="Anderson D."/>
            <person name="Sederholm M."/>
            <person name="Temperton B."/>
            <person name="Saleska S.R."/>
            <person name="Tyson G.W."/>
            <person name="Rich V.I."/>
        </authorList>
    </citation>
    <scope>NUCLEOTIDE SEQUENCE [LARGE SCALE GENOMIC DNA]</scope>
    <source>
        <strain evidence="10 11">SMC1</strain>
    </source>
</reference>
<dbReference type="Pfam" id="PF01314">
    <property type="entry name" value="AFOR_C"/>
    <property type="match status" value="1"/>
</dbReference>
<evidence type="ECO:0000256" key="8">
    <source>
        <dbReference type="ARBA" id="ARBA00049934"/>
    </source>
</evidence>
<dbReference type="SUPFAM" id="SSF48310">
    <property type="entry name" value="Aldehyde ferredoxin oxidoreductase, C-terminal domains"/>
    <property type="match status" value="1"/>
</dbReference>
<organism evidence="10 11">
    <name type="scientific">Candidatus Cryosericum septentrionale</name>
    <dbReference type="NCBI Taxonomy" id="2290913"/>
    <lineage>
        <taxon>Bacteria</taxon>
        <taxon>Pseudomonadati</taxon>
        <taxon>Caldisericota/Cryosericota group</taxon>
        <taxon>Candidatus Cryosericota</taxon>
        <taxon>Candidatus Cryosericia</taxon>
        <taxon>Candidatus Cryosericales</taxon>
        <taxon>Candidatus Cryosericaceae</taxon>
        <taxon>Candidatus Cryosericum</taxon>
    </lineage>
</organism>
<sequence length="664" mass="69797">MGASRRAVGPLYDSAGARSRPAISGRVPVGENIGSFGEVREMSGGYWNRVLVVDLEQGTSRDEVLDAGARDLLLGGSGLGAWLWEHHSAAGAGALEPGNALVFATGPLTGTFAPTSGRHEVVTRSPETGAYGEGDAGGTFGTALKRAGYDALVITGSAARASVLVVDGDQVRLEDAGDLWGKDVIDADTALRARLGGGFSTALIGPAGERLVLMANIVHDGADARVAGRGGLGAVMGSKLLKGIAVRGTKQVLVHDPDALKQLMRETVPAMRERAIGMHLFGTTGGVQRAEEAGDLPIRNWRDGSFPQAAALSGEAIAERLTGRYHCAGCPIGCGRTVRLHVEGHEGHNGAGLEYESVGALGSLLMLTDLDVVEQAASLCNVLGLDTISTGGTLATAMEARELGLVTAADTDGIDLVWGNGEAVLAMIPRVARRQGFGTRLADGSRTFAASVGHLELAMEVKGMELPAHDPRAYVSLGLGYATATRGACHLQGFSYAFERAATMPEIGLTAPMDRFEHTGKVAMVKATQDLMGLFDSLKFCKFAIYGGLNLTLMSQFLSAVTGRRLSTAELMEIGERIYTYKRLLATRMGISRADDTLPERLLSTDRGGSVAGHVAWLDADVLNEYYDLRGWDRLGIPTAETVRRLSIDQLSTVDPAPEGGDLC</sequence>